<dbReference type="FunFam" id="3.30.465.10:FF:000032">
    <property type="entry name" value="Delta(24)-sterol reductase"/>
    <property type="match status" value="1"/>
</dbReference>
<evidence type="ECO:0000256" key="22">
    <source>
        <dbReference type="ARBA" id="ARBA00023221"/>
    </source>
</evidence>
<keyword evidence="19 28" id="KW-0472">Membrane</keyword>
<dbReference type="Pfam" id="PF01565">
    <property type="entry name" value="FAD_binding_4"/>
    <property type="match status" value="1"/>
</dbReference>
<evidence type="ECO:0000256" key="27">
    <source>
        <dbReference type="ARBA" id="ARBA00080612"/>
    </source>
</evidence>
<dbReference type="InterPro" id="IPR016166">
    <property type="entry name" value="FAD-bd_PCMH"/>
</dbReference>
<dbReference type="GO" id="GO:0008203">
    <property type="term" value="P:cholesterol metabolic process"/>
    <property type="evidence" value="ECO:0007669"/>
    <property type="project" value="UniProtKB-KW"/>
</dbReference>
<evidence type="ECO:0000256" key="6">
    <source>
        <dbReference type="ARBA" id="ARBA00019086"/>
    </source>
</evidence>
<evidence type="ECO:0000256" key="2">
    <source>
        <dbReference type="ARBA" id="ARBA00004194"/>
    </source>
</evidence>
<dbReference type="InterPro" id="IPR040165">
    <property type="entry name" value="Diminuto-like"/>
</dbReference>
<dbReference type="Proteomes" id="UP000711488">
    <property type="component" value="Unassembled WGS sequence"/>
</dbReference>
<evidence type="ECO:0000256" key="24">
    <source>
        <dbReference type="ARBA" id="ARBA00052927"/>
    </source>
</evidence>
<name>A0A6A0HCU8_HYAAZ</name>
<dbReference type="PANTHER" id="PTHR10801">
    <property type="entry name" value="24-DEHYDROCHOLESTEROL REDUCTASE"/>
    <property type="match status" value="1"/>
</dbReference>
<keyword evidence="7" id="KW-0444">Lipid biosynthesis</keyword>
<accession>A0A6A0HCU8</accession>
<dbReference type="Gene3D" id="3.30.465.10">
    <property type="match status" value="1"/>
</dbReference>
<reference evidence="30" key="1">
    <citation type="submission" date="2014-08" db="EMBL/GenBank/DDBJ databases">
        <authorList>
            <person name="Murali S."/>
            <person name="Richards S."/>
            <person name="Bandaranaike D."/>
            <person name="Bellair M."/>
            <person name="Blankenburg K."/>
            <person name="Chao H."/>
            <person name="Dinh H."/>
            <person name="Doddapaneni H."/>
            <person name="Dugan-Rocha S."/>
            <person name="Elkadiri S."/>
            <person name="Gnanaolivu R."/>
            <person name="Hughes D."/>
            <person name="Lee S."/>
            <person name="Li M."/>
            <person name="Ming W."/>
            <person name="Munidasa M."/>
            <person name="Muniz J."/>
            <person name="Nguyen L."/>
            <person name="Osuji N."/>
            <person name="Pu L.-L."/>
            <person name="Puazo M."/>
            <person name="Skinner E."/>
            <person name="Qu C."/>
            <person name="Quiroz J."/>
            <person name="Raj R."/>
            <person name="Weissenberger G."/>
            <person name="Xin Y."/>
            <person name="Zou X."/>
            <person name="Han Y."/>
            <person name="Worley K."/>
            <person name="Muzny D."/>
            <person name="Gibbs R."/>
        </authorList>
    </citation>
    <scope>NUCLEOTIDE SEQUENCE</scope>
    <source>
        <strain evidence="30">HAZT.00-mixed</strain>
        <tissue evidence="30">Whole organism</tissue>
    </source>
</reference>
<evidence type="ECO:0000256" key="19">
    <source>
        <dbReference type="ARBA" id="ARBA00023136"/>
    </source>
</evidence>
<keyword evidence="17" id="KW-0333">Golgi apparatus</keyword>
<evidence type="ECO:0000259" key="29">
    <source>
        <dbReference type="PROSITE" id="PS51387"/>
    </source>
</evidence>
<evidence type="ECO:0000256" key="28">
    <source>
        <dbReference type="SAM" id="Phobius"/>
    </source>
</evidence>
<keyword evidence="20" id="KW-0576">Peroxisome</keyword>
<evidence type="ECO:0000313" key="30">
    <source>
        <dbReference type="EMBL" id="KAA0203606.1"/>
    </source>
</evidence>
<evidence type="ECO:0000256" key="23">
    <source>
        <dbReference type="ARBA" id="ARBA00051033"/>
    </source>
</evidence>
<proteinExistence type="predicted"/>
<evidence type="ECO:0000256" key="25">
    <source>
        <dbReference type="ARBA" id="ARBA00056986"/>
    </source>
</evidence>
<comment type="catalytic activity">
    <reaction evidence="24">
        <text>5alpha-cholest-8-en-3beta-ol + NADP(+) = zymosterol + NADPH + H(+)</text>
        <dbReference type="Rhea" id="RHEA:36399"/>
        <dbReference type="ChEBI" id="CHEBI:15378"/>
        <dbReference type="ChEBI" id="CHEBI:16608"/>
        <dbReference type="ChEBI" id="CHEBI:18252"/>
        <dbReference type="ChEBI" id="CHEBI:57783"/>
        <dbReference type="ChEBI" id="CHEBI:58349"/>
        <dbReference type="EC" id="1.3.1.72"/>
    </reaction>
    <physiologicalReaction direction="right-to-left" evidence="24">
        <dbReference type="Rhea" id="RHEA:36401"/>
    </physiologicalReaction>
</comment>
<evidence type="ECO:0000256" key="1">
    <source>
        <dbReference type="ARBA" id="ARBA00001974"/>
    </source>
</evidence>
<dbReference type="GO" id="GO:0005777">
    <property type="term" value="C:peroxisome"/>
    <property type="evidence" value="ECO:0007669"/>
    <property type="project" value="UniProtKB-SubCell"/>
</dbReference>
<keyword evidence="22" id="KW-0753">Steroid metabolism</keyword>
<keyword evidence="9" id="KW-0285">Flavoprotein</keyword>
<dbReference type="PANTHER" id="PTHR10801:SF2">
    <property type="entry name" value="FAD-BINDING PCMH-TYPE DOMAIN-CONTAINING PROTEIN"/>
    <property type="match status" value="1"/>
</dbReference>
<organism evidence="30">
    <name type="scientific">Hyalella azteca</name>
    <name type="common">Amphipod</name>
    <dbReference type="NCBI Taxonomy" id="294128"/>
    <lineage>
        <taxon>Eukaryota</taxon>
        <taxon>Metazoa</taxon>
        <taxon>Ecdysozoa</taxon>
        <taxon>Arthropoda</taxon>
        <taxon>Crustacea</taxon>
        <taxon>Multicrustacea</taxon>
        <taxon>Malacostraca</taxon>
        <taxon>Eumalacostraca</taxon>
        <taxon>Peracarida</taxon>
        <taxon>Amphipoda</taxon>
        <taxon>Senticaudata</taxon>
        <taxon>Talitrida</taxon>
        <taxon>Talitroidea</taxon>
        <taxon>Hyalellidae</taxon>
        <taxon>Hyalella</taxon>
    </lineage>
</organism>
<dbReference type="GO" id="GO:0050614">
    <property type="term" value="F:Delta24-sterol reductase activity"/>
    <property type="evidence" value="ECO:0007669"/>
    <property type="project" value="UniProtKB-EC"/>
</dbReference>
<evidence type="ECO:0000256" key="4">
    <source>
        <dbReference type="ARBA" id="ARBA00004389"/>
    </source>
</evidence>
<feature type="transmembrane region" description="Helical" evidence="28">
    <location>
        <begin position="17"/>
        <end position="35"/>
    </location>
</feature>
<evidence type="ECO:0000256" key="5">
    <source>
        <dbReference type="ARBA" id="ARBA00012405"/>
    </source>
</evidence>
<comment type="subcellular location">
    <subcellularLocation>
        <location evidence="4">Endoplasmic reticulum membrane</location>
        <topology evidence="4">Single-pass membrane protein</topology>
    </subcellularLocation>
    <subcellularLocation>
        <location evidence="2">Golgi apparatus membrane</location>
        <topology evidence="2">Single-pass membrane protein</topology>
    </subcellularLocation>
    <subcellularLocation>
        <location evidence="3">Peroxisome</location>
    </subcellularLocation>
</comment>
<dbReference type="InterPro" id="IPR036318">
    <property type="entry name" value="FAD-bd_PCMH-like_sf"/>
</dbReference>
<evidence type="ECO:0000256" key="7">
    <source>
        <dbReference type="ARBA" id="ARBA00022516"/>
    </source>
</evidence>
<evidence type="ECO:0000256" key="15">
    <source>
        <dbReference type="ARBA" id="ARBA00022989"/>
    </source>
</evidence>
<feature type="domain" description="FAD-binding PCMH-type" evidence="29">
    <location>
        <begin position="37"/>
        <end position="221"/>
    </location>
</feature>
<keyword evidence="10 28" id="KW-0812">Transmembrane</keyword>
<evidence type="ECO:0000256" key="17">
    <source>
        <dbReference type="ARBA" id="ARBA00023034"/>
    </source>
</evidence>
<dbReference type="InterPro" id="IPR006094">
    <property type="entry name" value="Oxid_FAD_bind_N"/>
</dbReference>
<dbReference type="EMBL" id="JQDR03001311">
    <property type="protein sequence ID" value="KAA0203606.1"/>
    <property type="molecule type" value="Genomic_DNA"/>
</dbReference>
<sequence>MASLYSVLLRWLEKNRGIIVVLVVLPLSVVFSAYVRLRQAALRWLAAGPQLHDSRVIKIQAQVKRWAQRKPSERKLLCTARPNWQSLSTTFFRKDLCEQISLPLYNILNLDEKNLVLRVEPLVTVGQVTSYLVPRGYTLAVCLEVAEATLGGLAMGVGMTTYSHKVGLYQESVVSYDVVLGDGSLVTATATNDHSDLYYTLPWSHGTLGFLVALELKIIRIKPHLKLEYIPVRGQKQYCDLMRRVSGALDASAPTPDYVEATVFSKHSAVVMVGTFSDVPDHERHKLDTILLLCRLTEMFVVQVFQDIVLPMNQLEDQINKSEELFDIYPLLVYPCRIYDHGPNRGQLRPPRQDQLVPGARYAMFNDLGVFTRDCGGYAFLYADTFMTRQEFEEMFDLTAYERCRTKYCAEGAFPHLYDK</sequence>
<evidence type="ECO:0000256" key="11">
    <source>
        <dbReference type="ARBA" id="ARBA00022729"/>
    </source>
</evidence>
<evidence type="ECO:0000256" key="21">
    <source>
        <dbReference type="ARBA" id="ARBA00023166"/>
    </source>
</evidence>
<feature type="non-terminal residue" evidence="30">
    <location>
        <position position="420"/>
    </location>
</feature>
<dbReference type="GO" id="GO:0071949">
    <property type="term" value="F:FAD binding"/>
    <property type="evidence" value="ECO:0007669"/>
    <property type="project" value="InterPro"/>
</dbReference>
<evidence type="ECO:0000256" key="16">
    <source>
        <dbReference type="ARBA" id="ARBA00023002"/>
    </source>
</evidence>
<dbReference type="SUPFAM" id="SSF56176">
    <property type="entry name" value="FAD-binding/transporter-associated domain-like"/>
    <property type="match status" value="1"/>
</dbReference>
<reference evidence="30" key="3">
    <citation type="submission" date="2019-06" db="EMBL/GenBank/DDBJ databases">
        <authorList>
            <person name="Poynton C."/>
            <person name="Hasenbein S."/>
            <person name="Benoit J.B."/>
            <person name="Sepulveda M.S."/>
            <person name="Poelchau M.F."/>
            <person name="Murali S.C."/>
            <person name="Chen S."/>
            <person name="Glastad K.M."/>
            <person name="Werren J.H."/>
            <person name="Vineis J.H."/>
            <person name="Bowen J.L."/>
            <person name="Friedrich M."/>
            <person name="Jones J."/>
            <person name="Robertson H.M."/>
            <person name="Feyereisen R."/>
            <person name="Mechler-Hickson A."/>
            <person name="Mathers N."/>
            <person name="Lee C.E."/>
            <person name="Colbourne J.K."/>
            <person name="Biales A."/>
            <person name="Johnston J.S."/>
            <person name="Wellborn G.A."/>
            <person name="Rosendale A.J."/>
            <person name="Cridge A.G."/>
            <person name="Munoz-Torres M.C."/>
            <person name="Bain P.A."/>
            <person name="Manny A.R."/>
            <person name="Major K.M."/>
            <person name="Lambert F.N."/>
            <person name="Vulpe C.D."/>
            <person name="Tuck P."/>
            <person name="Blalock B.J."/>
            <person name="Lin Y.-Y."/>
            <person name="Smith M.E."/>
            <person name="Ochoa-Acuna H."/>
            <person name="Chen M.-J.M."/>
            <person name="Childers C.P."/>
            <person name="Qu J."/>
            <person name="Dugan S."/>
            <person name="Lee S.L."/>
            <person name="Chao H."/>
            <person name="Dinh H."/>
            <person name="Han Y."/>
            <person name="Doddapaneni H."/>
            <person name="Worley K.C."/>
            <person name="Muzny D.M."/>
            <person name="Gibbs R.A."/>
            <person name="Richards S."/>
        </authorList>
    </citation>
    <scope>NUCLEOTIDE SEQUENCE</scope>
    <source>
        <strain evidence="30">HAZT.00-mixed</strain>
        <tissue evidence="30">Whole organism</tissue>
    </source>
</reference>
<comment type="caution">
    <text evidence="30">The sequence shown here is derived from an EMBL/GenBank/DDBJ whole genome shotgun (WGS) entry which is preliminary data.</text>
</comment>
<evidence type="ECO:0000256" key="9">
    <source>
        <dbReference type="ARBA" id="ARBA00022630"/>
    </source>
</evidence>
<evidence type="ECO:0000256" key="18">
    <source>
        <dbReference type="ARBA" id="ARBA00023098"/>
    </source>
</evidence>
<evidence type="ECO:0000256" key="26">
    <source>
        <dbReference type="ARBA" id="ARBA00078485"/>
    </source>
</evidence>
<keyword evidence="14" id="KW-0521">NADP</keyword>
<evidence type="ECO:0000256" key="20">
    <source>
        <dbReference type="ARBA" id="ARBA00023140"/>
    </source>
</evidence>
<keyword evidence="8" id="KW-0153">Cholesterol metabolism</keyword>
<dbReference type="EC" id="1.3.1.72" evidence="5"/>
<dbReference type="InterPro" id="IPR016169">
    <property type="entry name" value="FAD-bd_PCMH_sub2"/>
</dbReference>
<keyword evidence="16" id="KW-0560">Oxidoreductase</keyword>
<dbReference type="GO" id="GO:0000246">
    <property type="term" value="F:Delta24(24-1) sterol reductase activity"/>
    <property type="evidence" value="ECO:0007669"/>
    <property type="project" value="TreeGrafter"/>
</dbReference>
<evidence type="ECO:0000256" key="10">
    <source>
        <dbReference type="ARBA" id="ARBA00022692"/>
    </source>
</evidence>
<dbReference type="AlphaFoldDB" id="A0A6A0HCU8"/>
<comment type="cofactor">
    <cofactor evidence="1">
        <name>FAD</name>
        <dbReference type="ChEBI" id="CHEBI:57692"/>
    </cofactor>
</comment>
<keyword evidence="13" id="KW-0274">FAD</keyword>
<evidence type="ECO:0000256" key="3">
    <source>
        <dbReference type="ARBA" id="ARBA00004275"/>
    </source>
</evidence>
<evidence type="ECO:0000256" key="14">
    <source>
        <dbReference type="ARBA" id="ARBA00022857"/>
    </source>
</evidence>
<keyword evidence="12" id="KW-0256">Endoplasmic reticulum</keyword>
<dbReference type="GO" id="GO:0005789">
    <property type="term" value="C:endoplasmic reticulum membrane"/>
    <property type="evidence" value="ECO:0007669"/>
    <property type="project" value="UniProtKB-SubCell"/>
</dbReference>
<keyword evidence="21" id="KW-1207">Sterol metabolism</keyword>
<reference evidence="30" key="2">
    <citation type="journal article" date="2018" name="Environ. Sci. Technol.">
        <title>The Toxicogenome of Hyalella azteca: A Model for Sediment Ecotoxicology and Evolutionary Toxicology.</title>
        <authorList>
            <person name="Poynton H.C."/>
            <person name="Hasenbein S."/>
            <person name="Benoit J.B."/>
            <person name="Sepulveda M.S."/>
            <person name="Poelchau M.F."/>
            <person name="Hughes D.S.T."/>
            <person name="Murali S.C."/>
            <person name="Chen S."/>
            <person name="Glastad K.M."/>
            <person name="Goodisman M.A.D."/>
            <person name="Werren J.H."/>
            <person name="Vineis J.H."/>
            <person name="Bowen J.L."/>
            <person name="Friedrich M."/>
            <person name="Jones J."/>
            <person name="Robertson H.M."/>
            <person name="Feyereisen R."/>
            <person name="Mechler-Hickson A."/>
            <person name="Mathers N."/>
            <person name="Lee C.E."/>
            <person name="Colbourne J.K."/>
            <person name="Biales A."/>
            <person name="Johnston J.S."/>
            <person name="Wellborn G.A."/>
            <person name="Rosendale A.J."/>
            <person name="Cridge A.G."/>
            <person name="Munoz-Torres M.C."/>
            <person name="Bain P.A."/>
            <person name="Manny A.R."/>
            <person name="Major K.M."/>
            <person name="Lambert F.N."/>
            <person name="Vulpe C.D."/>
            <person name="Tuck P."/>
            <person name="Blalock B.J."/>
            <person name="Lin Y.Y."/>
            <person name="Smith M.E."/>
            <person name="Ochoa-Acuna H."/>
            <person name="Chen M.M."/>
            <person name="Childers C.P."/>
            <person name="Qu J."/>
            <person name="Dugan S."/>
            <person name="Lee S.L."/>
            <person name="Chao H."/>
            <person name="Dinh H."/>
            <person name="Han Y."/>
            <person name="Doddapaneni H."/>
            <person name="Worley K.C."/>
            <person name="Muzny D.M."/>
            <person name="Gibbs R.A."/>
            <person name="Richards S."/>
        </authorList>
    </citation>
    <scope>NUCLEOTIDE SEQUENCE</scope>
    <source>
        <strain evidence="30">HAZT.00-mixed</strain>
        <tissue evidence="30">Whole organism</tissue>
    </source>
</reference>
<gene>
    <name evidence="30" type="ORF">HAZT_HAZT010974</name>
</gene>
<comment type="catalytic activity">
    <reaction evidence="23">
        <text>lanosterol + NADPH + H(+) = 24,25-dihydrolanosterol + NADP(+)</text>
        <dbReference type="Rhea" id="RHEA:33919"/>
        <dbReference type="ChEBI" id="CHEBI:15378"/>
        <dbReference type="ChEBI" id="CHEBI:16521"/>
        <dbReference type="ChEBI" id="CHEBI:28113"/>
        <dbReference type="ChEBI" id="CHEBI:57783"/>
        <dbReference type="ChEBI" id="CHEBI:58349"/>
    </reaction>
    <physiologicalReaction direction="left-to-right" evidence="23">
        <dbReference type="Rhea" id="RHEA:33920"/>
    </physiologicalReaction>
</comment>
<evidence type="ECO:0000256" key="12">
    <source>
        <dbReference type="ARBA" id="ARBA00022824"/>
    </source>
</evidence>
<dbReference type="PROSITE" id="PS51387">
    <property type="entry name" value="FAD_PCMH"/>
    <property type="match status" value="1"/>
</dbReference>
<evidence type="ECO:0000256" key="13">
    <source>
        <dbReference type="ARBA" id="ARBA00022827"/>
    </source>
</evidence>
<comment type="function">
    <text evidence="25">Catalyzes the reduction of the delta-24 double bond of sterol intermediates during cholesterol biosynthesis. In addition to its cholesterol-synthesizing activity, can protect cells from oxidative stress by reducing caspase 3 activity during apoptosis induced by oxidative stress. Also protects against amyloid-beta peptide-induced apoptosis.</text>
</comment>
<keyword evidence="18" id="KW-0443">Lipid metabolism</keyword>
<keyword evidence="15 28" id="KW-1133">Transmembrane helix</keyword>
<protein>
    <recommendedName>
        <fullName evidence="6">Delta(24)-sterol reductase</fullName>
        <ecNumber evidence="5">1.3.1.72</ecNumber>
    </recommendedName>
    <alternativeName>
        <fullName evidence="26">24-dehydrocholesterol reductase</fullName>
    </alternativeName>
    <alternativeName>
        <fullName evidence="27">3-beta-hydroxysterol Delta-24-reductase</fullName>
    </alternativeName>
</protein>
<dbReference type="GO" id="GO:0000139">
    <property type="term" value="C:Golgi membrane"/>
    <property type="evidence" value="ECO:0007669"/>
    <property type="project" value="UniProtKB-SubCell"/>
</dbReference>
<evidence type="ECO:0000256" key="8">
    <source>
        <dbReference type="ARBA" id="ARBA00022548"/>
    </source>
</evidence>
<keyword evidence="11" id="KW-0732">Signal</keyword>